<proteinExistence type="inferred from homology"/>
<dbReference type="InterPro" id="IPR012910">
    <property type="entry name" value="Plug_dom"/>
</dbReference>
<evidence type="ECO:0000313" key="7">
    <source>
        <dbReference type="EMBL" id="MFD0751334.1"/>
    </source>
</evidence>
<dbReference type="InterPro" id="IPR036942">
    <property type="entry name" value="Beta-barrel_TonB_sf"/>
</dbReference>
<organism evidence="7 8">
    <name type="scientific">Mucilaginibacter calamicampi</name>
    <dbReference type="NCBI Taxonomy" id="1302352"/>
    <lineage>
        <taxon>Bacteria</taxon>
        <taxon>Pseudomonadati</taxon>
        <taxon>Bacteroidota</taxon>
        <taxon>Sphingobacteriia</taxon>
        <taxon>Sphingobacteriales</taxon>
        <taxon>Sphingobacteriaceae</taxon>
        <taxon>Mucilaginibacter</taxon>
    </lineage>
</organism>
<keyword evidence="8" id="KW-1185">Reference proteome</keyword>
<comment type="subcellular location">
    <subcellularLocation>
        <location evidence="1 4">Cell outer membrane</location>
    </subcellularLocation>
</comment>
<dbReference type="InterPro" id="IPR008969">
    <property type="entry name" value="CarboxyPept-like_regulatory"/>
</dbReference>
<dbReference type="Gene3D" id="2.40.170.20">
    <property type="entry name" value="TonB-dependent receptor, beta-barrel domain"/>
    <property type="match status" value="1"/>
</dbReference>
<evidence type="ECO:0000313" key="8">
    <source>
        <dbReference type="Proteomes" id="UP001596958"/>
    </source>
</evidence>
<keyword evidence="7" id="KW-0675">Receptor</keyword>
<comment type="caution">
    <text evidence="7">The sequence shown here is derived from an EMBL/GenBank/DDBJ whole genome shotgun (WGS) entry which is preliminary data.</text>
</comment>
<sequence length="931" mass="103153">MLKSKFTLLTVFIVFIINLNLSAQNAGKISGKVTDQKSGETLIGATIAIDGTTKAVAADVDGKYLLSGLQPGKYALTIKYIGYQSKSISDVEVKAGDVTNLDIILSEAATQALGEVVVKATFRQASAASLYAQQKNSVSISDGVSSEIIKRSPDRNTADVLKRVSGATVQDNKFVVVRGLSDRYNNAMLDGSWLPSTEPNRKAFSFDIVPSNLVEALTITKTATPDQPADFAGGLINITTKDIADKNFISFSIGGGYNTASTFKNFKSGTRNGSDYLGFDNGDKQLPLGFPSIATLGNGLSSDQNKAALVKFLPTRNFTVFNNTALPTQNYQFTVGKVKDFENGNRFGAIFALTYRNSQTIQNNVLRRDYNNEYNDNVYKFSTNVGGLLNLGYSFGKSKITFKNIYNRIYDDQYLQRTGTNESSTADVRYFAFDLLQKALLKSTLEGNHPVGEKGAKINWVLGYNNVLNDQPNQRKISYNGPYHGNGPFYANVTTLGKDNTTLFSKLNENSFTGAVNFTLPVKVFKQSASFKTGVSSLYRDRTFNARFLGAVLNTSNPNIEPNDVRQLPLNQLFSKDLIGKGAYTLSEIVSPIDSYSATSSTNSAYAMLDNKLGKNLRVVWGARVEQFNLDLSTKDNDPANRAKRNYVDILPSANITYSITEKTNFRASYSRTLARPEFREMARAQYYDYEILATIVGDPNLKKSTIDNFDLRLEFYPSAGQIISVSGFYKKFQNAIETYNDDAASSTRQIKYFNSTKADVYGLEFEFRKSLDFIADNDFLKNTTAYTNVAIIKSNAVNPNIGLTFKEKERPLVGQAPYVINGGLTHTFLDNNLTFNALYNRVGRRLSVAAGAQYESIWEAPRNVLDMQLGIKVLKKKGELKLNAGDILNQKATFYYDMNKNKKYDPQNGDYTQSSYKPGSNYSFAFSYTF</sequence>
<dbReference type="Pfam" id="PF13715">
    <property type="entry name" value="CarbopepD_reg_2"/>
    <property type="match status" value="1"/>
</dbReference>
<keyword evidence="3" id="KW-0998">Cell outer membrane</keyword>
<evidence type="ECO:0000259" key="5">
    <source>
        <dbReference type="Pfam" id="PF00593"/>
    </source>
</evidence>
<dbReference type="RefSeq" id="WP_377101393.1">
    <property type="nucleotide sequence ID" value="NZ_JBHTHU010000019.1"/>
</dbReference>
<accession>A0ABW2YXX4</accession>
<gene>
    <name evidence="7" type="ORF">ACFQZS_14380</name>
</gene>
<keyword evidence="4" id="KW-0798">TonB box</keyword>
<evidence type="ECO:0000256" key="3">
    <source>
        <dbReference type="ARBA" id="ARBA00023237"/>
    </source>
</evidence>
<dbReference type="Gene3D" id="2.170.130.10">
    <property type="entry name" value="TonB-dependent receptor, plug domain"/>
    <property type="match status" value="1"/>
</dbReference>
<dbReference type="PANTHER" id="PTHR40980">
    <property type="entry name" value="PLUG DOMAIN-CONTAINING PROTEIN"/>
    <property type="match status" value="1"/>
</dbReference>
<dbReference type="SUPFAM" id="SSF49464">
    <property type="entry name" value="Carboxypeptidase regulatory domain-like"/>
    <property type="match status" value="1"/>
</dbReference>
<feature type="domain" description="TonB-dependent receptor plug" evidence="6">
    <location>
        <begin position="137"/>
        <end position="234"/>
    </location>
</feature>
<dbReference type="Pfam" id="PF00593">
    <property type="entry name" value="TonB_dep_Rec_b-barrel"/>
    <property type="match status" value="1"/>
</dbReference>
<dbReference type="Proteomes" id="UP001596958">
    <property type="component" value="Unassembled WGS sequence"/>
</dbReference>
<keyword evidence="2 4" id="KW-0472">Membrane</keyword>
<dbReference type="Pfam" id="PF07715">
    <property type="entry name" value="Plug"/>
    <property type="match status" value="1"/>
</dbReference>
<evidence type="ECO:0000256" key="4">
    <source>
        <dbReference type="RuleBase" id="RU003357"/>
    </source>
</evidence>
<dbReference type="InterPro" id="IPR000531">
    <property type="entry name" value="Beta-barrel_TonB"/>
</dbReference>
<evidence type="ECO:0000259" key="6">
    <source>
        <dbReference type="Pfam" id="PF07715"/>
    </source>
</evidence>
<dbReference type="Gene3D" id="2.60.40.1120">
    <property type="entry name" value="Carboxypeptidase-like, regulatory domain"/>
    <property type="match status" value="1"/>
</dbReference>
<evidence type="ECO:0000256" key="2">
    <source>
        <dbReference type="ARBA" id="ARBA00023136"/>
    </source>
</evidence>
<dbReference type="PANTHER" id="PTHR40980:SF5">
    <property type="entry name" value="TONB-DEPENDENT RECEPTOR"/>
    <property type="match status" value="1"/>
</dbReference>
<dbReference type="EMBL" id="JBHTHU010000019">
    <property type="protein sequence ID" value="MFD0751334.1"/>
    <property type="molecule type" value="Genomic_DNA"/>
</dbReference>
<feature type="domain" description="TonB-dependent receptor-like beta-barrel" evidence="5">
    <location>
        <begin position="464"/>
        <end position="875"/>
    </location>
</feature>
<dbReference type="SUPFAM" id="SSF56935">
    <property type="entry name" value="Porins"/>
    <property type="match status" value="1"/>
</dbReference>
<dbReference type="InterPro" id="IPR037066">
    <property type="entry name" value="Plug_dom_sf"/>
</dbReference>
<evidence type="ECO:0000256" key="1">
    <source>
        <dbReference type="ARBA" id="ARBA00004442"/>
    </source>
</evidence>
<reference evidence="8" key="1">
    <citation type="journal article" date="2019" name="Int. J. Syst. Evol. Microbiol.">
        <title>The Global Catalogue of Microorganisms (GCM) 10K type strain sequencing project: providing services to taxonomists for standard genome sequencing and annotation.</title>
        <authorList>
            <consortium name="The Broad Institute Genomics Platform"/>
            <consortium name="The Broad Institute Genome Sequencing Center for Infectious Disease"/>
            <person name="Wu L."/>
            <person name="Ma J."/>
        </authorList>
    </citation>
    <scope>NUCLEOTIDE SEQUENCE [LARGE SCALE GENOMIC DNA]</scope>
    <source>
        <strain evidence="8">CCUG 63418</strain>
    </source>
</reference>
<comment type="similarity">
    <text evidence="4">Belongs to the TonB-dependent receptor family.</text>
</comment>
<protein>
    <submittedName>
        <fullName evidence="7">TonB-dependent receptor domain-containing protein</fullName>
    </submittedName>
</protein>
<name>A0ABW2YXX4_9SPHI</name>